<dbReference type="PANTHER" id="PTHR33794">
    <property type="entry name" value="BACILLOLYSIN"/>
    <property type="match status" value="1"/>
</dbReference>
<dbReference type="GO" id="GO:0005576">
    <property type="term" value="C:extracellular region"/>
    <property type="evidence" value="ECO:0007669"/>
    <property type="project" value="UniProtKB-SubCell"/>
</dbReference>
<dbReference type="Pfam" id="PF07504">
    <property type="entry name" value="FTP"/>
    <property type="match status" value="1"/>
</dbReference>
<dbReference type="PANTHER" id="PTHR33794:SF1">
    <property type="entry name" value="BACILLOLYSIN"/>
    <property type="match status" value="1"/>
</dbReference>
<evidence type="ECO:0000256" key="5">
    <source>
        <dbReference type="ARBA" id="ARBA00022801"/>
    </source>
</evidence>
<evidence type="ECO:0000256" key="6">
    <source>
        <dbReference type="ARBA" id="ARBA00022833"/>
    </source>
</evidence>
<dbReference type="InterPro" id="IPR027268">
    <property type="entry name" value="Peptidase_M4/M1_CTD_sf"/>
</dbReference>
<dbReference type="InterPro" id="IPR011096">
    <property type="entry name" value="FTP_domain"/>
</dbReference>
<dbReference type="SUPFAM" id="SSF55486">
    <property type="entry name" value="Metalloproteases ('zincins'), catalytic domain"/>
    <property type="match status" value="1"/>
</dbReference>
<gene>
    <name evidence="14" type="ORF">BJ998_003944</name>
</gene>
<evidence type="ECO:0000256" key="4">
    <source>
        <dbReference type="ARBA" id="ARBA00022729"/>
    </source>
</evidence>
<evidence type="ECO:0000259" key="13">
    <source>
        <dbReference type="Pfam" id="PF07504"/>
    </source>
</evidence>
<comment type="similarity">
    <text evidence="1 9">Belongs to the peptidase M4 family.</text>
</comment>
<feature type="active site" evidence="8">
    <location>
        <position position="388"/>
    </location>
</feature>
<dbReference type="InterPro" id="IPR050728">
    <property type="entry name" value="Zinc_Metalloprotease_M4"/>
</dbReference>
<dbReference type="Proteomes" id="UP000585638">
    <property type="component" value="Unassembled WGS sequence"/>
</dbReference>
<dbReference type="GO" id="GO:0006508">
    <property type="term" value="P:proteolysis"/>
    <property type="evidence" value="ECO:0007669"/>
    <property type="project" value="UniProtKB-KW"/>
</dbReference>
<accession>A0A7W9NI47</accession>
<dbReference type="InterPro" id="IPR013856">
    <property type="entry name" value="Peptidase_M4_domain"/>
</dbReference>
<feature type="active site" description="Proton donor" evidence="8">
    <location>
        <position position="474"/>
    </location>
</feature>
<feature type="domain" description="Peptidase M4" evidence="11">
    <location>
        <begin position="342"/>
        <end position="395"/>
    </location>
</feature>
<comment type="function">
    <text evidence="9">Extracellular zinc metalloprotease.</text>
</comment>
<dbReference type="GO" id="GO:0046872">
    <property type="term" value="F:metal ion binding"/>
    <property type="evidence" value="ECO:0007669"/>
    <property type="project" value="UniProtKB-UniRule"/>
</dbReference>
<evidence type="ECO:0000256" key="9">
    <source>
        <dbReference type="RuleBase" id="RU366073"/>
    </source>
</evidence>
<evidence type="ECO:0000259" key="11">
    <source>
        <dbReference type="Pfam" id="PF01447"/>
    </source>
</evidence>
<keyword evidence="7 9" id="KW-0482">Metalloprotease</keyword>
<dbReference type="Pfam" id="PF02868">
    <property type="entry name" value="Peptidase_M4_C"/>
    <property type="match status" value="1"/>
</dbReference>
<proteinExistence type="inferred from homology"/>
<evidence type="ECO:0000313" key="15">
    <source>
        <dbReference type="Proteomes" id="UP000585638"/>
    </source>
</evidence>
<evidence type="ECO:0000256" key="7">
    <source>
        <dbReference type="ARBA" id="ARBA00023049"/>
    </source>
</evidence>
<evidence type="ECO:0000256" key="8">
    <source>
        <dbReference type="PIRSR" id="PIRSR623612-1"/>
    </source>
</evidence>
<evidence type="ECO:0000256" key="2">
    <source>
        <dbReference type="ARBA" id="ARBA00022670"/>
    </source>
</evidence>
<dbReference type="InterPro" id="IPR001570">
    <property type="entry name" value="Peptidase_M4_C_domain"/>
</dbReference>
<keyword evidence="4" id="KW-0732">Signal</keyword>
<evidence type="ECO:0000256" key="10">
    <source>
        <dbReference type="SAM" id="MobiDB-lite"/>
    </source>
</evidence>
<reference evidence="14 15" key="1">
    <citation type="submission" date="2020-08" db="EMBL/GenBank/DDBJ databases">
        <title>Sequencing the genomes of 1000 actinobacteria strains.</title>
        <authorList>
            <person name="Klenk H.-P."/>
        </authorList>
    </citation>
    <scope>NUCLEOTIDE SEQUENCE [LARGE SCALE GENOMIC DNA]</scope>
    <source>
        <strain evidence="14 15">DSM 43851</strain>
    </source>
</reference>
<dbReference type="PRINTS" id="PR00730">
    <property type="entry name" value="THERMOLYSIN"/>
</dbReference>
<feature type="domain" description="Peptidase M4 C-terminal" evidence="12">
    <location>
        <begin position="403"/>
        <end position="536"/>
    </location>
</feature>
<dbReference type="Pfam" id="PF01447">
    <property type="entry name" value="Peptidase_M4"/>
    <property type="match status" value="1"/>
</dbReference>
<keyword evidence="9" id="KW-0964">Secreted</keyword>
<sequence>MARRGLAGDVAIIGAAVLIAAGVLVAVATPSAKVQAFANELTGGDDPPAVPLPGPPPRSSTAAPTPTTAVQAQLTVQTDATGRVVGMLPRTPLPSTGGSSPLAAAQSHLADIAQVWQVDPDTLRVADVRPVPFGTVVRYQQTIGGVPVFGGQIVQALAKDGSLVSAVGKTARARSGGFPADTSRTVQAAGQKAVTATADAKKLSAKDLSVQSTDQYWWDPTLGGTTGAAVAKPVYVVHIRGSRADQQWSMVVGANRTDVVQSWSETREASNRDVCDARRRLVSGSLASVRCGTAFPLVRTERSGSTAGDVGSVFKFFGDAQNFYARFTGLDLTTLIGADYGDGTGKAIRGTVRVCLVGERCPFLNAFWDGEQMAFGEGVTTEDITGHELTHGVTQHTSGLQGGQADALNEGMSDVFGKFIGITAGDPNDAGANRWSIGAGSAIGVIRDMRNPQRFQQPDRVNGPFWVTDNPDPHANDGVVNKAAFLITDGATFNGRTVRGLGVTKAVQVWFGVENLLTPRSTFQDLGNALAVSCQANLTAGVAGITQDDCAQVADAVAATQLDQAPQ</sequence>
<dbReference type="Gene3D" id="3.10.450.490">
    <property type="match status" value="1"/>
</dbReference>
<dbReference type="EMBL" id="JACHIR010000001">
    <property type="protein sequence ID" value="MBB5892748.1"/>
    <property type="molecule type" value="Genomic_DNA"/>
</dbReference>
<evidence type="ECO:0000259" key="12">
    <source>
        <dbReference type="Pfam" id="PF02868"/>
    </source>
</evidence>
<protein>
    <recommendedName>
        <fullName evidence="9">Neutral metalloproteinase</fullName>
        <ecNumber evidence="9">3.4.24.-</ecNumber>
    </recommendedName>
</protein>
<dbReference type="AlphaFoldDB" id="A0A7W9NI47"/>
<dbReference type="Gene3D" id="1.10.390.10">
    <property type="entry name" value="Neutral Protease Domain 2"/>
    <property type="match status" value="1"/>
</dbReference>
<dbReference type="EC" id="3.4.24.-" evidence="9"/>
<evidence type="ECO:0000313" key="14">
    <source>
        <dbReference type="EMBL" id="MBB5892748.1"/>
    </source>
</evidence>
<dbReference type="GO" id="GO:0004222">
    <property type="term" value="F:metalloendopeptidase activity"/>
    <property type="evidence" value="ECO:0007669"/>
    <property type="project" value="UniProtKB-UniRule"/>
</dbReference>
<dbReference type="Gene3D" id="3.10.170.10">
    <property type="match status" value="1"/>
</dbReference>
<comment type="caution">
    <text evidence="14">The sequence shown here is derived from an EMBL/GenBank/DDBJ whole genome shotgun (WGS) entry which is preliminary data.</text>
</comment>
<dbReference type="RefSeq" id="WP_184863681.1">
    <property type="nucleotide sequence ID" value="NZ_BAAAWY010000001.1"/>
</dbReference>
<feature type="compositionally biased region" description="Pro residues" evidence="10">
    <location>
        <begin position="48"/>
        <end position="58"/>
    </location>
</feature>
<keyword evidence="5 9" id="KW-0378">Hydrolase</keyword>
<keyword evidence="15" id="KW-1185">Reference proteome</keyword>
<comment type="cofactor">
    <cofactor evidence="9">
        <name>Zn(2+)</name>
        <dbReference type="ChEBI" id="CHEBI:29105"/>
    </cofactor>
</comment>
<feature type="region of interest" description="Disordered" evidence="10">
    <location>
        <begin position="43"/>
        <end position="67"/>
    </location>
</feature>
<comment type="subcellular location">
    <subcellularLocation>
        <location evidence="9">Secreted</location>
    </subcellularLocation>
</comment>
<name>A0A7W9NI47_9PSEU</name>
<dbReference type="InterPro" id="IPR023612">
    <property type="entry name" value="Peptidase_M4"/>
</dbReference>
<keyword evidence="2 9" id="KW-0645">Protease</keyword>
<keyword evidence="6 9" id="KW-0862">Zinc</keyword>
<feature type="domain" description="FTP" evidence="13">
    <location>
        <begin position="121"/>
        <end position="168"/>
    </location>
</feature>
<evidence type="ECO:0000256" key="1">
    <source>
        <dbReference type="ARBA" id="ARBA00009388"/>
    </source>
</evidence>
<keyword evidence="3" id="KW-0479">Metal-binding</keyword>
<evidence type="ECO:0000256" key="3">
    <source>
        <dbReference type="ARBA" id="ARBA00022723"/>
    </source>
</evidence>
<organism evidence="14 15">
    <name type="scientific">Kutzneria kofuensis</name>
    <dbReference type="NCBI Taxonomy" id="103725"/>
    <lineage>
        <taxon>Bacteria</taxon>
        <taxon>Bacillati</taxon>
        <taxon>Actinomycetota</taxon>
        <taxon>Actinomycetes</taxon>
        <taxon>Pseudonocardiales</taxon>
        <taxon>Pseudonocardiaceae</taxon>
        <taxon>Kutzneria</taxon>
    </lineage>
</organism>